<keyword evidence="4 9" id="KW-0479">Metal-binding</keyword>
<keyword evidence="3 9" id="KW-0349">Heme</keyword>
<dbReference type="GO" id="GO:0051213">
    <property type="term" value="F:dioxygenase activity"/>
    <property type="evidence" value="ECO:0007669"/>
    <property type="project" value="UniProtKB-KW"/>
</dbReference>
<dbReference type="GO" id="GO:0004497">
    <property type="term" value="F:monooxygenase activity"/>
    <property type="evidence" value="ECO:0007669"/>
    <property type="project" value="InterPro"/>
</dbReference>
<evidence type="ECO:0000259" key="11">
    <source>
        <dbReference type="SMART" id="SM00906"/>
    </source>
</evidence>
<feature type="compositionally biased region" description="Polar residues" evidence="10">
    <location>
        <begin position="2103"/>
        <end position="2113"/>
    </location>
</feature>
<feature type="compositionally biased region" description="Basic and acidic residues" evidence="10">
    <location>
        <begin position="1911"/>
        <end position="1922"/>
    </location>
</feature>
<dbReference type="Gene3D" id="3.40.50.300">
    <property type="entry name" value="P-loop containing nucleotide triphosphate hydrolases"/>
    <property type="match status" value="1"/>
</dbReference>
<dbReference type="Gene3D" id="1.25.40.10">
    <property type="entry name" value="Tetratricopeptide repeat domain"/>
    <property type="match status" value="1"/>
</dbReference>
<dbReference type="InterPro" id="IPR050783">
    <property type="entry name" value="Oxylipin_biosynth_metab"/>
</dbReference>
<dbReference type="InterPro" id="IPR019791">
    <property type="entry name" value="Haem_peroxidase_animal"/>
</dbReference>
<feature type="binding site" description="axial binding residue" evidence="9">
    <location>
        <position position="703"/>
    </location>
    <ligand>
        <name>heme b</name>
        <dbReference type="ChEBI" id="CHEBI:60344"/>
    </ligand>
    <ligandPart>
        <name>Fe</name>
        <dbReference type="ChEBI" id="CHEBI:18248"/>
    </ligandPart>
</feature>
<dbReference type="InterPro" id="IPR036864">
    <property type="entry name" value="Zn2-C6_fun-type_DNA-bd_sf"/>
</dbReference>
<dbReference type="InterPro" id="IPR010255">
    <property type="entry name" value="Haem_peroxidase_sf"/>
</dbReference>
<dbReference type="Gene3D" id="4.10.240.10">
    <property type="entry name" value="Zn(2)-C6 fungal-type DNA-binding domain"/>
    <property type="match status" value="1"/>
</dbReference>
<evidence type="ECO:0000313" key="13">
    <source>
        <dbReference type="Proteomes" id="UP001222325"/>
    </source>
</evidence>
<evidence type="ECO:0000256" key="9">
    <source>
        <dbReference type="PIRSR" id="PIRSR619791-2"/>
    </source>
</evidence>
<dbReference type="GO" id="GO:0020037">
    <property type="term" value="F:heme binding"/>
    <property type="evidence" value="ECO:0007669"/>
    <property type="project" value="InterPro"/>
</dbReference>
<dbReference type="SUPFAM" id="SSF48264">
    <property type="entry name" value="Cytochrome P450"/>
    <property type="match status" value="1"/>
</dbReference>
<keyword evidence="13" id="KW-1185">Reference proteome</keyword>
<dbReference type="InterPro" id="IPR032319">
    <property type="entry name" value="CLP1_P"/>
</dbReference>
<dbReference type="GO" id="GO:0005506">
    <property type="term" value="F:iron ion binding"/>
    <property type="evidence" value="ECO:0007669"/>
    <property type="project" value="InterPro"/>
</dbReference>
<evidence type="ECO:0000256" key="8">
    <source>
        <dbReference type="ARBA" id="ARBA00023242"/>
    </source>
</evidence>
<evidence type="ECO:0000256" key="4">
    <source>
        <dbReference type="ARBA" id="ARBA00022723"/>
    </source>
</evidence>
<feature type="compositionally biased region" description="Polar residues" evidence="10">
    <location>
        <begin position="1960"/>
        <end position="1971"/>
    </location>
</feature>
<dbReference type="CDD" id="cd09817">
    <property type="entry name" value="linoleate_diol_synthase_like"/>
    <property type="match status" value="1"/>
</dbReference>
<dbReference type="InterPro" id="IPR036396">
    <property type="entry name" value="Cyt_P450_sf"/>
</dbReference>
<dbReference type="PANTHER" id="PTHR11903">
    <property type="entry name" value="PROSTAGLANDIN G/H SYNTHASE"/>
    <property type="match status" value="1"/>
</dbReference>
<feature type="compositionally biased region" description="Polar residues" evidence="10">
    <location>
        <begin position="324"/>
        <end position="340"/>
    </location>
</feature>
<dbReference type="EMBL" id="JARJCN010000020">
    <property type="protein sequence ID" value="KAJ7091367.1"/>
    <property type="molecule type" value="Genomic_DNA"/>
</dbReference>
<dbReference type="Pfam" id="PF04082">
    <property type="entry name" value="Fungal_trans"/>
    <property type="match status" value="1"/>
</dbReference>
<feature type="region of interest" description="Disordered" evidence="10">
    <location>
        <begin position="1904"/>
        <end position="1971"/>
    </location>
</feature>
<keyword evidence="8" id="KW-0539">Nucleus</keyword>
<feature type="compositionally biased region" description="Polar residues" evidence="10">
    <location>
        <begin position="2180"/>
        <end position="2198"/>
    </location>
</feature>
<dbReference type="GO" id="GO:0006351">
    <property type="term" value="P:DNA-templated transcription"/>
    <property type="evidence" value="ECO:0007669"/>
    <property type="project" value="InterPro"/>
</dbReference>
<dbReference type="Pfam" id="PF03098">
    <property type="entry name" value="An_peroxidase"/>
    <property type="match status" value="1"/>
</dbReference>
<dbReference type="Pfam" id="PF16575">
    <property type="entry name" value="CLP1_P"/>
    <property type="match status" value="1"/>
</dbReference>
<dbReference type="SUPFAM" id="SSF48113">
    <property type="entry name" value="Heme-dependent peroxidases"/>
    <property type="match status" value="1"/>
</dbReference>
<organism evidence="12 13">
    <name type="scientific">Mycena belliarum</name>
    <dbReference type="NCBI Taxonomy" id="1033014"/>
    <lineage>
        <taxon>Eukaryota</taxon>
        <taxon>Fungi</taxon>
        <taxon>Dikarya</taxon>
        <taxon>Basidiomycota</taxon>
        <taxon>Agaricomycotina</taxon>
        <taxon>Agaricomycetes</taxon>
        <taxon>Agaricomycetidae</taxon>
        <taxon>Agaricales</taxon>
        <taxon>Marasmiineae</taxon>
        <taxon>Mycenaceae</taxon>
        <taxon>Mycena</taxon>
    </lineage>
</organism>
<comment type="caution">
    <text evidence="12">The sequence shown here is derived from an EMBL/GenBank/DDBJ whole genome shotgun (WGS) entry which is preliminary data.</text>
</comment>
<dbReference type="PANTHER" id="PTHR11903:SF37">
    <property type="entry name" value="PSI-PRODUCING OXYGENASE A"/>
    <property type="match status" value="1"/>
</dbReference>
<evidence type="ECO:0000256" key="3">
    <source>
        <dbReference type="ARBA" id="ARBA00022617"/>
    </source>
</evidence>
<dbReference type="InterPro" id="IPR027417">
    <property type="entry name" value="P-loop_NTPase"/>
</dbReference>
<dbReference type="GO" id="GO:0000981">
    <property type="term" value="F:DNA-binding transcription factor activity, RNA polymerase II-specific"/>
    <property type="evidence" value="ECO:0007669"/>
    <property type="project" value="InterPro"/>
</dbReference>
<keyword evidence="7 9" id="KW-0408">Iron</keyword>
<dbReference type="Pfam" id="PF04733">
    <property type="entry name" value="Coatomer_E"/>
    <property type="match status" value="1"/>
</dbReference>
<evidence type="ECO:0000256" key="10">
    <source>
        <dbReference type="SAM" id="MobiDB-lite"/>
    </source>
</evidence>
<keyword evidence="6" id="KW-0560">Oxidoreductase</keyword>
<dbReference type="InterPro" id="IPR037120">
    <property type="entry name" value="Haem_peroxidase_sf_animal"/>
</dbReference>
<dbReference type="InterPro" id="IPR007219">
    <property type="entry name" value="XnlR_reg_dom"/>
</dbReference>
<dbReference type="Proteomes" id="UP001222325">
    <property type="component" value="Unassembled WGS sequence"/>
</dbReference>
<evidence type="ECO:0000256" key="7">
    <source>
        <dbReference type="ARBA" id="ARBA00023004"/>
    </source>
</evidence>
<dbReference type="GO" id="GO:0008270">
    <property type="term" value="F:zinc ion binding"/>
    <property type="evidence" value="ECO:0007669"/>
    <property type="project" value="InterPro"/>
</dbReference>
<accession>A0AAD6U7T3</accession>
<dbReference type="SMART" id="SM00906">
    <property type="entry name" value="Fungal_trans"/>
    <property type="match status" value="1"/>
</dbReference>
<name>A0AAD6U7T3_9AGAR</name>
<sequence length="2951" mass="326751">MDSSELYHVKQQFFLGAYKSLVGLPPPDPSSPDYIPTVVYKARAYIALNDPAAVASLVPPDSENVALKAVSALARYVSATEPTKKEAALEELRDLAVEIEGEDVEGTERDKHSVRVLAGTAFARAGEVEEALETLGSETEDLEAVAVTVQIYLSINRVDRAKREFERAKQWAEDDLLLQLIESSIGLVAGKDGYSNANSFYTEQLGNPSLSSPHILTARGVTRILRNEIPEAKSDLEESLEQQKGDAETLAAFVVAAGIESSKKADVEELWTRLTTEHPTHPLVVDVAEKAALFDEFCAKFTTGKLLGVCETKKDYICPDTPKANESSNFTIPPATQSNGDDPATDGPTGQSKEAPANTPKIFKELREQVKKGLHVADTSSLAAIVDAIRHPDGIDDRALALEHALTFISRLPDGKLSTTLQNKAVELFAALEPPFDSVYNDLSHPHSTNIGNGYAWRSADGSNNNVNMPNMGKAGTPYARSVQQTHPLHDLPDAGLIFDSLLKRDGFVQHPAGLSSLMFSFAALVIHSVFRTSHTDVNINETSSYVDLSPLYGHNQEAQDKVRVKDGRGMLHHDVFAEDRLLLLPPAVCVLLVLFCRNHNYIAQKIYEINERGTYHAPDALSAEKRLAQDEELFQTARLVNCGWFGSVVFSDYFSSILGLVRDGSSWSLNPFGEIRTPDHAVFDRGQGNVCSVEFNCLYRWHATTSVEDEKWVTQVFEEIFDGKDPELVTSADFAAARKIYAAQPDITHWTFGKLKRQDDGTFKDEDLANILHNATEHPAAAFRARGTPATMRLHEIMGIEQNRRWGVSSLNDFRTYLGLKPYASFHEWNPNPEIADCAEKLYGSIDNLELYVGLQAEEAKPVVNGAGLCPGYTISRAILSDAIALTRGDRHFTHDYTAFNLTAWGLSDAQRDTDGFGFGSTLGRLFLRTLPNSFTENSVYAFFPLMTPAAMKTNLTKLHLLDSYDLSRPKQFAPSQMVHEYSQIIEIMKNDKFVSPYGARATKIIKDKGFFIVEGEKQRREVYGGLFESQESVDRVGAFFRDTTRKLVGAHSFTLVGGKKCVVDIVRDVLKIAPVYWAADLAGIQLKTKENPRGDYTPLTLYNMLSEIYSYIFLETEKAKVMALQAKVKAHADSLLQHIKATLGLPSRVSVVDTVASIFTKNKKIEHNEIVKRLREMGRSSDAANIILAIMVGSTAELSLGLTNMINLYMGSDNDQQIRASATTSGDLKGFVHEAQRLDPSFQGVYRIASENIIIKNLSFNKDDSIFLDVSAANLNGEIFSDPAIVDPSRRLKGGYLHGDGCFRFLGEAFTVKIMEEVLRTIFAYRNIALRCDGAQMPDRCSNCIALGFECSYVEPAKKRGPPRGYVESMEVRIEKMERLLRTLVPEADLARHLSDTSALTRRDPPVDEDERAQLSLIENLQGLSLTSDHDSRFFGRSSGAMLLQTALNVKLDSEPQNARRHAEFWASRPSPESAPPPQYDFPPPDLSASLMDLYFTHTNLFIPLLHRPTFARDLANRLHLTNNGFAATFLLVCAIGSRFSSDPRVLLDGTDKLHSSGWRWFRQLQPMRDPLGPPPCLYDLQVSALSVIFLHFTSAPQSCWTLVAIGIRMAQDVGAHRRKESTHHWTAEDELGKRAFWVLIFLDRMLSADCGRPTAIQDEDFDLDYPIDCDDEYWEAPDQAQAFRQPPGKPSRISAFILYLRLFQVLSFALRTIYSINKSRVLLGLSKSTNVDWDHRIIVELDSALNKWLAEVPDHLRWNPMHEHADFFEQSVALHCSYHHLQIMIHRPFILKTGAATSSSSGICLNAARSCSHIVDIHRQRTGDKPLFLTQMAVFTAGIILLLNIWGGKRPGSDLSADSDGNMAEVQRCMQVLRVCEIQWQSAGRMLDILRELASAGELPPAAAAKPMNERDRGAEKPHPATATPFGRGHIPTTSPPSRDDVDDGETSAGEPLPIVESQQSPLSTVTSPITEERLTARNRQHTSGIPGIVTQLLPHLQYHSQAYRSNAALSASPLHRQQQDRFTMPMQVPAYAAPDTPDTPLSASSIYSQRVDPYDEGFAFSHPPGPPSAHSHEGFLHHHIEESLSRNHSRQHPHRQDPLLSSQPLSQGHEQLEQPNPLLLSMGTSIHRHDQRLDFPYSRQLHPSTNVGHGYNYSYFGDQAGPAPDIDPIHSRHVHLSSSDNMGNRSSVPAGPASSSFPMSEAFYDQLMESFSAPHHRYTEPRGEMDSYSNSDPRKRENIMDQDAIAMWPVAPTGIEKRKKKRETELKRTRYFEAESDPFQNSDDVIVVDSDEDISDAPAELPASRITRTAVVGRRGWSPSAPLNDSSDEEDDEIVDVPLPLTLHPAAVKPLQRLSTLRVVVDKTVFYLQPEDITSLGLSAGVATLVALSAGQTVSLLGTYVFTVLKGAVSIAGVRLPASATAHRVFAPRSSPIPILEALDERGLQHSISAVPVRLRPVFESSDTLVAFQPLNSGVEGLGKICRPFDRIFEPSRWQHSVDVGQGLRLPGVHMLIQSSKDIQPFMLPASWESALNSLSDSTSGIYLVKGHKKSGKSTFARTLLNRLLSRYRKVAYMECDLGQSEFTPGGLVALNIIENHVFGPPFTHPTLPNFAHYLGTTTPRSSPSHYLACIQSLMEWYQLDVQTPADSHLDGDSRISECIPLIVNTMGWTKGLGADLTRKIEDLVQPTDIFEVEAPFFEYPSAFDNAPDPRTMQTAKLQLLQPIPSSVLSTNYSASDYRSIAILSYLHAGFPRMVPGELQQLTASVWSTTLPLCACPPYEVDWTLAFNKITLCGAGDEDVVPSEIDRVLNGALVGLVACEPGSLDGDINIVSLNDVTSVPYEQGATMPSPATSACYGLGLIRAISPSTPHMHILTPLPPHLFSKCRVLVKGEMELPVWGMLDFRSEHEGEIAGVDRANVPYLQWGKGEGLGGEKRRVRRNLMRKAQM</sequence>
<evidence type="ECO:0000313" key="12">
    <source>
        <dbReference type="EMBL" id="KAJ7091367.1"/>
    </source>
</evidence>
<dbReference type="InterPro" id="IPR011990">
    <property type="entry name" value="TPR-like_helical_dom_sf"/>
</dbReference>
<dbReference type="InterPro" id="IPR001138">
    <property type="entry name" value="Zn2Cys6_DnaBD"/>
</dbReference>
<dbReference type="CDD" id="cd00067">
    <property type="entry name" value="GAL4"/>
    <property type="match status" value="1"/>
</dbReference>
<evidence type="ECO:0000256" key="6">
    <source>
        <dbReference type="ARBA" id="ARBA00023002"/>
    </source>
</evidence>
<dbReference type="CDD" id="cd12148">
    <property type="entry name" value="fungal_TF_MHR"/>
    <property type="match status" value="1"/>
</dbReference>
<dbReference type="GO" id="GO:0016705">
    <property type="term" value="F:oxidoreductase activity, acting on paired donors, with incorporation or reduction of molecular oxygen"/>
    <property type="evidence" value="ECO:0007669"/>
    <property type="project" value="InterPro"/>
</dbReference>
<reference evidence="12" key="1">
    <citation type="submission" date="2023-03" db="EMBL/GenBank/DDBJ databases">
        <title>Massive genome expansion in bonnet fungi (Mycena s.s.) driven by repeated elements and novel gene families across ecological guilds.</title>
        <authorList>
            <consortium name="Lawrence Berkeley National Laboratory"/>
            <person name="Harder C.B."/>
            <person name="Miyauchi S."/>
            <person name="Viragh M."/>
            <person name="Kuo A."/>
            <person name="Thoen E."/>
            <person name="Andreopoulos B."/>
            <person name="Lu D."/>
            <person name="Skrede I."/>
            <person name="Drula E."/>
            <person name="Henrissat B."/>
            <person name="Morin E."/>
            <person name="Kohler A."/>
            <person name="Barry K."/>
            <person name="LaButti K."/>
            <person name="Morin E."/>
            <person name="Salamov A."/>
            <person name="Lipzen A."/>
            <person name="Mereny Z."/>
            <person name="Hegedus B."/>
            <person name="Baldrian P."/>
            <person name="Stursova M."/>
            <person name="Weitz H."/>
            <person name="Taylor A."/>
            <person name="Grigoriev I.V."/>
            <person name="Nagy L.G."/>
            <person name="Martin F."/>
            <person name="Kauserud H."/>
        </authorList>
    </citation>
    <scope>NUCLEOTIDE SEQUENCE</scope>
    <source>
        <strain evidence="12">CBHHK173m</strain>
    </source>
</reference>
<dbReference type="Gene3D" id="1.10.640.10">
    <property type="entry name" value="Haem peroxidase domain superfamily, animal type"/>
    <property type="match status" value="1"/>
</dbReference>
<proteinExistence type="predicted"/>
<dbReference type="GO" id="GO:0003677">
    <property type="term" value="F:DNA binding"/>
    <property type="evidence" value="ECO:0007669"/>
    <property type="project" value="InterPro"/>
</dbReference>
<keyword evidence="5" id="KW-0223">Dioxygenase</keyword>
<evidence type="ECO:0000256" key="5">
    <source>
        <dbReference type="ARBA" id="ARBA00022964"/>
    </source>
</evidence>
<dbReference type="GO" id="GO:0004601">
    <property type="term" value="F:peroxidase activity"/>
    <property type="evidence" value="ECO:0007669"/>
    <property type="project" value="InterPro"/>
</dbReference>
<evidence type="ECO:0000256" key="2">
    <source>
        <dbReference type="ARBA" id="ARBA00019824"/>
    </source>
</evidence>
<dbReference type="InterPro" id="IPR034812">
    <property type="entry name" value="Ppo-like_N"/>
</dbReference>
<dbReference type="PROSITE" id="PS50292">
    <property type="entry name" value="PEROXIDASE_3"/>
    <property type="match status" value="1"/>
</dbReference>
<gene>
    <name evidence="12" type="ORF">B0H15DRAFT_948321</name>
</gene>
<feature type="region of interest" description="Disordered" evidence="10">
    <location>
        <begin position="322"/>
        <end position="359"/>
    </location>
</feature>
<feature type="region of interest" description="Disordered" evidence="10">
    <location>
        <begin position="2088"/>
        <end position="2113"/>
    </location>
</feature>
<dbReference type="GO" id="GO:0006979">
    <property type="term" value="P:response to oxidative stress"/>
    <property type="evidence" value="ECO:0007669"/>
    <property type="project" value="InterPro"/>
</dbReference>
<feature type="region of interest" description="Disordered" evidence="10">
    <location>
        <begin position="2179"/>
        <end position="2198"/>
    </location>
</feature>
<dbReference type="Gene3D" id="1.10.630.10">
    <property type="entry name" value="Cytochrome P450"/>
    <property type="match status" value="1"/>
</dbReference>
<dbReference type="GO" id="GO:0006631">
    <property type="term" value="P:fatty acid metabolic process"/>
    <property type="evidence" value="ECO:0007669"/>
    <property type="project" value="UniProtKB-ARBA"/>
</dbReference>
<evidence type="ECO:0000256" key="1">
    <source>
        <dbReference type="ARBA" id="ARBA00018706"/>
    </source>
</evidence>
<feature type="domain" description="Xylanolytic transcriptional activator regulatory" evidence="11">
    <location>
        <begin position="1602"/>
        <end position="1675"/>
    </location>
</feature>
<protein>
    <recommendedName>
        <fullName evidence="2">Polynucleotide 5'-hydroxyl-kinase GRC3</fullName>
    </recommendedName>
    <alternativeName>
        <fullName evidence="1">Polynucleotide 5'-hydroxyl-kinase grc3</fullName>
    </alternativeName>
</protein>